<keyword evidence="10" id="KW-0418">Kinase</keyword>
<dbReference type="InterPro" id="IPR017441">
    <property type="entry name" value="Protein_kinase_ATP_BS"/>
</dbReference>
<dbReference type="Pfam" id="PF08263">
    <property type="entry name" value="LRRNT_2"/>
    <property type="match status" value="1"/>
</dbReference>
<evidence type="ECO:0000256" key="18">
    <source>
        <dbReference type="SAM" id="Phobius"/>
    </source>
</evidence>
<dbReference type="PROSITE" id="PS00108">
    <property type="entry name" value="PROTEIN_KINASE_ST"/>
    <property type="match status" value="1"/>
</dbReference>
<dbReference type="InterPro" id="IPR000719">
    <property type="entry name" value="Prot_kinase_dom"/>
</dbReference>
<evidence type="ECO:0000256" key="8">
    <source>
        <dbReference type="ARBA" id="ARBA00022737"/>
    </source>
</evidence>
<evidence type="ECO:0000256" key="4">
    <source>
        <dbReference type="ARBA" id="ARBA00022614"/>
    </source>
</evidence>
<evidence type="ECO:0000256" key="5">
    <source>
        <dbReference type="ARBA" id="ARBA00022679"/>
    </source>
</evidence>
<evidence type="ECO:0000256" key="12">
    <source>
        <dbReference type="ARBA" id="ARBA00022989"/>
    </source>
</evidence>
<evidence type="ECO:0000313" key="21">
    <source>
        <dbReference type="Proteomes" id="UP000029120"/>
    </source>
</evidence>
<reference evidence="21" key="1">
    <citation type="journal article" date="2015" name="Nat. Plants">
        <title>Genome expansion of Arabis alpina linked with retrotransposition and reduced symmetric DNA methylation.</title>
        <authorList>
            <person name="Willing E.M."/>
            <person name="Rawat V."/>
            <person name="Mandakova T."/>
            <person name="Maumus F."/>
            <person name="James G.V."/>
            <person name="Nordstroem K.J."/>
            <person name="Becker C."/>
            <person name="Warthmann N."/>
            <person name="Chica C."/>
            <person name="Szarzynska B."/>
            <person name="Zytnicki M."/>
            <person name="Albani M.C."/>
            <person name="Kiefer C."/>
            <person name="Bergonzi S."/>
            <person name="Castaings L."/>
            <person name="Mateos J.L."/>
            <person name="Berns M.C."/>
            <person name="Bujdoso N."/>
            <person name="Piofczyk T."/>
            <person name="de Lorenzo L."/>
            <person name="Barrero-Sicilia C."/>
            <person name="Mateos I."/>
            <person name="Piednoel M."/>
            <person name="Hagmann J."/>
            <person name="Chen-Min-Tao R."/>
            <person name="Iglesias-Fernandez R."/>
            <person name="Schuster S.C."/>
            <person name="Alonso-Blanco C."/>
            <person name="Roudier F."/>
            <person name="Carbonero P."/>
            <person name="Paz-Ares J."/>
            <person name="Davis S.J."/>
            <person name="Pecinka A."/>
            <person name="Quesneville H."/>
            <person name="Colot V."/>
            <person name="Lysak M.A."/>
            <person name="Weigel D."/>
            <person name="Coupland G."/>
            <person name="Schneeberger K."/>
        </authorList>
    </citation>
    <scope>NUCLEOTIDE SEQUENCE [LARGE SCALE GENOMIC DNA]</scope>
    <source>
        <strain evidence="21">cv. Pajares</strain>
    </source>
</reference>
<name>A0A087GSS1_ARAAL</name>
<keyword evidence="3" id="KW-0723">Serine/threonine-protein kinase</keyword>
<evidence type="ECO:0000256" key="3">
    <source>
        <dbReference type="ARBA" id="ARBA00022527"/>
    </source>
</evidence>
<dbReference type="InterPro" id="IPR001611">
    <property type="entry name" value="Leu-rich_rpt"/>
</dbReference>
<protein>
    <recommendedName>
        <fullName evidence="19">Protein kinase domain-containing protein</fullName>
    </recommendedName>
</protein>
<dbReference type="Gene3D" id="3.30.200.20">
    <property type="entry name" value="Phosphorylase Kinase, domain 1"/>
    <property type="match status" value="1"/>
</dbReference>
<feature type="domain" description="Protein kinase" evidence="19">
    <location>
        <begin position="463"/>
        <end position="738"/>
    </location>
</feature>
<sequence length="742" mass="82108">MILQESPLLPTRRNSVQWLPCSCGISGSTRCIRHIQTAKSDTAFELKRKKERKMMIMSRMLLSLLCFVALVYGQASPDTATMLALRDSLQSTRLNWSDPNPCLWTGLGCDRRSHRVTRIQIGNTETSGALTSDLRNLSSLTVFEVMGNKLTGKIPSLAGLRSLERVFLNDNGFTTMDADFFTGLNSLHYVNLGNNPMRPWEIPFSLRDANSLLVFSAVNCNLSGTIPHLTFPNLTSLELSGNHLVGELPVSFAESRLQILKLDGQKLNGSISVLQKMPLLTEVSLHGNRFSGTIPDLSGLTSLRVFDVSENQLTGGVPNSLIALVSLTYVALGNNLLQGSTPLFLATAIVTINGGSSSSSLSLSIISLFSSSHTHPQHYYLFQSPMGNQLALIIISLTSSCFFLLILTFLILICRRRPPIENHPRRPPSSTTPDHTFNTVNESFDPSLYEISMEDLSIATKNFSSDLIVGDGSFGFVYRAKLSNDVVVAVKKLDPDALQGFREFSAEMETLGQLRHPNIVRILGYCISGPDRVLIYEFLEKGSLDYWLHETDDSYTLSWSNRVNIAYGVAKGLAYLHGLPKPIIHRDIKSSNVLLDSDFVAHIADFGLARRMDESRSHVSTQVAGTMGYMPPEYWGGNTAATVKADVYSFGILMLETATQRRPNLPVVVEGEEVGLAQWAVMLEGQNRYFEMVYDGVGVGDWEVESVDEYFKIACLCIKESTRERPTMNQVVELLEELCSAI</sequence>
<evidence type="ECO:0000256" key="7">
    <source>
        <dbReference type="ARBA" id="ARBA00022729"/>
    </source>
</evidence>
<dbReference type="InterPro" id="IPR008271">
    <property type="entry name" value="Ser/Thr_kinase_AS"/>
</dbReference>
<evidence type="ECO:0000256" key="14">
    <source>
        <dbReference type="ARBA" id="ARBA00023170"/>
    </source>
</evidence>
<dbReference type="PANTHER" id="PTHR47986:SF34">
    <property type="entry name" value="RECEPTOR-LIKE KINASE TMK2"/>
    <property type="match status" value="1"/>
</dbReference>
<dbReference type="Pfam" id="PF00560">
    <property type="entry name" value="LRR_1"/>
    <property type="match status" value="2"/>
</dbReference>
<feature type="compositionally biased region" description="Polar residues" evidence="17">
    <location>
        <begin position="428"/>
        <end position="440"/>
    </location>
</feature>
<keyword evidence="8" id="KW-0677">Repeat</keyword>
<evidence type="ECO:0000256" key="10">
    <source>
        <dbReference type="ARBA" id="ARBA00022777"/>
    </source>
</evidence>
<dbReference type="InterPro" id="IPR011009">
    <property type="entry name" value="Kinase-like_dom_sf"/>
</dbReference>
<keyword evidence="12 18" id="KW-1133">Transmembrane helix</keyword>
<dbReference type="SMART" id="SM00220">
    <property type="entry name" value="S_TKc"/>
    <property type="match status" value="1"/>
</dbReference>
<accession>A0A087GSS1</accession>
<dbReference type="Gene3D" id="3.80.10.10">
    <property type="entry name" value="Ribonuclease Inhibitor"/>
    <property type="match status" value="1"/>
</dbReference>
<keyword evidence="5" id="KW-0808">Transferase</keyword>
<feature type="binding site" evidence="16">
    <location>
        <position position="492"/>
    </location>
    <ligand>
        <name>ATP</name>
        <dbReference type="ChEBI" id="CHEBI:30616"/>
    </ligand>
</feature>
<dbReference type="AlphaFoldDB" id="A0A087GSS1"/>
<dbReference type="InterPro" id="IPR001245">
    <property type="entry name" value="Ser-Thr/Tyr_kinase_cat_dom"/>
</dbReference>
<proteinExistence type="inferred from homology"/>
<keyword evidence="6 18" id="KW-0812">Transmembrane</keyword>
<keyword evidence="11 16" id="KW-0067">ATP-binding</keyword>
<keyword evidence="13 18" id="KW-0472">Membrane</keyword>
<dbReference type="InterPro" id="IPR052422">
    <property type="entry name" value="Auxin_Ser/Thr_Kinase"/>
</dbReference>
<dbReference type="GO" id="GO:0005524">
    <property type="term" value="F:ATP binding"/>
    <property type="evidence" value="ECO:0007669"/>
    <property type="project" value="UniProtKB-UniRule"/>
</dbReference>
<dbReference type="OrthoDB" id="4062651at2759"/>
<dbReference type="InterPro" id="IPR032675">
    <property type="entry name" value="LRR_dom_sf"/>
</dbReference>
<keyword evidence="21" id="KW-1185">Reference proteome</keyword>
<feature type="region of interest" description="Disordered" evidence="17">
    <location>
        <begin position="421"/>
        <end position="440"/>
    </location>
</feature>
<organism evidence="20 21">
    <name type="scientific">Arabis alpina</name>
    <name type="common">Alpine rock-cress</name>
    <dbReference type="NCBI Taxonomy" id="50452"/>
    <lineage>
        <taxon>Eukaryota</taxon>
        <taxon>Viridiplantae</taxon>
        <taxon>Streptophyta</taxon>
        <taxon>Embryophyta</taxon>
        <taxon>Tracheophyta</taxon>
        <taxon>Spermatophyta</taxon>
        <taxon>Magnoliopsida</taxon>
        <taxon>eudicotyledons</taxon>
        <taxon>Gunneridae</taxon>
        <taxon>Pentapetalae</taxon>
        <taxon>rosids</taxon>
        <taxon>malvids</taxon>
        <taxon>Brassicales</taxon>
        <taxon>Brassicaceae</taxon>
        <taxon>Arabideae</taxon>
        <taxon>Arabis</taxon>
    </lineage>
</organism>
<dbReference type="SUPFAM" id="SSF56112">
    <property type="entry name" value="Protein kinase-like (PK-like)"/>
    <property type="match status" value="1"/>
</dbReference>
<dbReference type="FunFam" id="1.10.510.10:FF:001077">
    <property type="entry name" value="Phytosulfokine receptor 2"/>
    <property type="match status" value="1"/>
</dbReference>
<dbReference type="PROSITE" id="PS50011">
    <property type="entry name" value="PROTEIN_KINASE_DOM"/>
    <property type="match status" value="1"/>
</dbReference>
<dbReference type="PROSITE" id="PS00107">
    <property type="entry name" value="PROTEIN_KINASE_ATP"/>
    <property type="match status" value="1"/>
</dbReference>
<feature type="transmembrane region" description="Helical" evidence="18">
    <location>
        <begin position="390"/>
        <end position="413"/>
    </location>
</feature>
<comment type="subcellular location">
    <subcellularLocation>
        <location evidence="1">Membrane</location>
        <topology evidence="1">Single-pass membrane protein</topology>
    </subcellularLocation>
</comment>
<dbReference type="Proteomes" id="UP000029120">
    <property type="component" value="Chromosome 6"/>
</dbReference>
<keyword evidence="4" id="KW-0433">Leucine-rich repeat</keyword>
<dbReference type="GO" id="GO:0016020">
    <property type="term" value="C:membrane"/>
    <property type="evidence" value="ECO:0007669"/>
    <property type="project" value="UniProtKB-SubCell"/>
</dbReference>
<evidence type="ECO:0000256" key="17">
    <source>
        <dbReference type="SAM" id="MobiDB-lite"/>
    </source>
</evidence>
<evidence type="ECO:0000256" key="2">
    <source>
        <dbReference type="ARBA" id="ARBA00008684"/>
    </source>
</evidence>
<dbReference type="eggNOG" id="KOG1187">
    <property type="taxonomic scope" value="Eukaryota"/>
</dbReference>
<dbReference type="CDD" id="cd14066">
    <property type="entry name" value="STKc_IRAK"/>
    <property type="match status" value="1"/>
</dbReference>
<keyword evidence="7" id="KW-0732">Signal</keyword>
<evidence type="ECO:0000256" key="1">
    <source>
        <dbReference type="ARBA" id="ARBA00004167"/>
    </source>
</evidence>
<dbReference type="FunFam" id="3.30.200.20:FF:000745">
    <property type="entry name" value="Phytosulfokine receptor 2"/>
    <property type="match status" value="1"/>
</dbReference>
<dbReference type="GO" id="GO:0004674">
    <property type="term" value="F:protein serine/threonine kinase activity"/>
    <property type="evidence" value="ECO:0007669"/>
    <property type="project" value="UniProtKB-KW"/>
</dbReference>
<evidence type="ECO:0000256" key="6">
    <source>
        <dbReference type="ARBA" id="ARBA00022692"/>
    </source>
</evidence>
<evidence type="ECO:0000259" key="19">
    <source>
        <dbReference type="PROSITE" id="PS50011"/>
    </source>
</evidence>
<dbReference type="Gramene" id="KFK32923">
    <property type="protein sequence ID" value="KFK32923"/>
    <property type="gene ID" value="AALP_AA6G306900"/>
</dbReference>
<evidence type="ECO:0000256" key="9">
    <source>
        <dbReference type="ARBA" id="ARBA00022741"/>
    </source>
</evidence>
<evidence type="ECO:0000256" key="11">
    <source>
        <dbReference type="ARBA" id="ARBA00022840"/>
    </source>
</evidence>
<dbReference type="SUPFAM" id="SSF52058">
    <property type="entry name" value="L domain-like"/>
    <property type="match status" value="1"/>
</dbReference>
<comment type="similarity">
    <text evidence="2">Belongs to the protein kinase superfamily. Ser/Thr protein kinase family.</text>
</comment>
<evidence type="ECO:0000256" key="15">
    <source>
        <dbReference type="ARBA" id="ARBA00023180"/>
    </source>
</evidence>
<dbReference type="Pfam" id="PF07714">
    <property type="entry name" value="PK_Tyr_Ser-Thr"/>
    <property type="match status" value="1"/>
</dbReference>
<dbReference type="PANTHER" id="PTHR47986">
    <property type="entry name" value="OSJNBA0070M12.3 PROTEIN"/>
    <property type="match status" value="1"/>
</dbReference>
<evidence type="ECO:0000256" key="13">
    <source>
        <dbReference type="ARBA" id="ARBA00023136"/>
    </source>
</evidence>
<gene>
    <name evidence="20" type="ordered locus">AALP_Aa6g306900</name>
</gene>
<keyword evidence="15" id="KW-0325">Glycoprotein</keyword>
<dbReference type="Gene3D" id="1.10.510.10">
    <property type="entry name" value="Transferase(Phosphotransferase) domain 1"/>
    <property type="match status" value="1"/>
</dbReference>
<keyword evidence="9 16" id="KW-0547">Nucleotide-binding</keyword>
<dbReference type="EMBL" id="CM002874">
    <property type="protein sequence ID" value="KFK32923.1"/>
    <property type="molecule type" value="Genomic_DNA"/>
</dbReference>
<evidence type="ECO:0000256" key="16">
    <source>
        <dbReference type="PROSITE-ProRule" id="PRU10141"/>
    </source>
</evidence>
<dbReference type="InterPro" id="IPR013210">
    <property type="entry name" value="LRR_N_plant-typ"/>
</dbReference>
<evidence type="ECO:0000313" key="20">
    <source>
        <dbReference type="EMBL" id="KFK32923.1"/>
    </source>
</evidence>
<keyword evidence="14" id="KW-0675">Receptor</keyword>